<dbReference type="InterPro" id="IPR058525">
    <property type="entry name" value="DUF8212"/>
</dbReference>
<dbReference type="Pfam" id="PF26640">
    <property type="entry name" value="DUF8212"/>
    <property type="match status" value="1"/>
</dbReference>
<organism evidence="4 5">
    <name type="scientific">Cercophora newfieldiana</name>
    <dbReference type="NCBI Taxonomy" id="92897"/>
    <lineage>
        <taxon>Eukaryota</taxon>
        <taxon>Fungi</taxon>
        <taxon>Dikarya</taxon>
        <taxon>Ascomycota</taxon>
        <taxon>Pezizomycotina</taxon>
        <taxon>Sordariomycetes</taxon>
        <taxon>Sordariomycetidae</taxon>
        <taxon>Sordariales</taxon>
        <taxon>Lasiosphaeriaceae</taxon>
        <taxon>Cercophora</taxon>
    </lineage>
</organism>
<dbReference type="EMBL" id="JAULSV010000002">
    <property type="protein sequence ID" value="KAK0651027.1"/>
    <property type="molecule type" value="Genomic_DNA"/>
</dbReference>
<dbReference type="InterPro" id="IPR010730">
    <property type="entry name" value="HET"/>
</dbReference>
<feature type="compositionally biased region" description="Polar residues" evidence="1">
    <location>
        <begin position="690"/>
        <end position="707"/>
    </location>
</feature>
<sequence length="1424" mass="160020">MRLLNVTTLQVEEFFLPNIPSYAILSHTWGAGEITLTDMEAISRHRLSQAQQSGITEGSPASALEQKEGFRKVTGACDEAKRDGFEYIWIDTCCIDKTSSAELSEAINSMFLWYQSADICYVYLADVWYSLRIGGVDGNWKSNLIRSRWFKRGWTLQELLAPRNIVFYDHTWKRLETKAGLTRSIERATGIDRRTLLQPDLVNRASIARRMSWAAYRETTRVEDMAYCLMGIFGVNMPLLYGEGENAFVRLQEEIIKRSTDQTILAWGALGQTEQQYNKYRDMHQSQVEEIGDLAFTRTMPTLARSPRDFAGMGNAVRTQTARGNAVDYRITNRGLQIELPLIPSGTINQGRGMGHQHLAVLDCRLAGQAPGDRLGILLTETAGASNVLLRTLAERDTRVSREDVKEAKPQLVYISDLLNGVMDEQTVEERVVIKAGDLMSPGYEMADIHPLHDSRWNPEFWTLGLRGLTAVGAEAKRGETQVMYQLTILVISNRFLKTGFLARILVDRASGECFVGLEPPPRQEGKEPREDEYDGLEQLRARAEQLWRNPGRVVLPNAEKQGKMQFVDVVNPEKFKATESREEDELWLEEKSQLSTSEYLDEQTIAVDLCHEIAWPEVWEKEYRTIAMSFRWLKAAHFSPGHLTDEITCFGGENRVVRAKCRRKGSPFRRLCGEVLSEILEEPDASPLHNHSTANPTAENRPNMSTSGIASGITGCPTCLGLLFDNVAIERLGPKPGIPAPQPRMDGLGSLVLSAGVYVARGQTGPYLSEFLDAAEKGCQICHFLRQTFLQSRSKIKEGALDLAFNYSYNEDFVGDGIKTLNMLLRVDDPNDPYSDPFAFFIVTADDDPLQSMGLWKTPSQETLSPGNTEFIRDAIRICETTCPRPETHTPTPFFLPTRLLDLGANATAEARLVSTSDFGRPAKYAALSYSWGTKEEAASQLKTTTANLRQHQKRILSASMTRVMKDAIVVCQALSIRYLWIDALCIIQDSGSGSHSSDWDKESKQMGEVFQHAYVTLCAASSKSCHESFLEGPGLRQLQNIIFRSKRKPSTAGTGHYSMTKLSRTYYKHSQFREAHTFPLCLEASHWWDRGWVLQEREMSRRLLIFGQNMVYYVCPHCRRSSNGLHETSTVPFLFSGTIQRLEPDSNMPNIVFYNLFTRLAAQYSALELTYESDRLPAISGFAKRIGDITNSRYLAGLWEDNLYRDLLWCWRNKDMGSADWTPRIPSWSWVRRPAPFYSGVVGIYFLDNEENVEPAYRNIKGHTDLVGLNPYGEVNGGQIEVTTRAAYFPWTGEGEYEMAKSESGFLRLIKADGLRYFAHCQLDWIPSDDILDGEASLLNGSPGIVLILIAASDSPRPPPSPSDIPVSVSANTNRNAWGLILSPLSGRPGCYMRVGIFTSRVNTAGGTSIFDHSCVETFVIQ</sequence>
<accession>A0AA39YGF9</accession>
<feature type="region of interest" description="Disordered" evidence="1">
    <location>
        <begin position="684"/>
        <end position="707"/>
    </location>
</feature>
<evidence type="ECO:0000256" key="1">
    <source>
        <dbReference type="SAM" id="MobiDB-lite"/>
    </source>
</evidence>
<gene>
    <name evidence="4" type="ORF">B0T16DRAFT_386543</name>
</gene>
<protein>
    <submittedName>
        <fullName evidence="4">Heterokaryon incompatibility protein-domain-containing protein</fullName>
    </submittedName>
</protein>
<dbReference type="Pfam" id="PF06985">
    <property type="entry name" value="HET"/>
    <property type="match status" value="2"/>
</dbReference>
<evidence type="ECO:0000259" key="2">
    <source>
        <dbReference type="Pfam" id="PF06985"/>
    </source>
</evidence>
<feature type="domain" description="DUF8212" evidence="3">
    <location>
        <begin position="246"/>
        <end position="394"/>
    </location>
</feature>
<reference evidence="4" key="1">
    <citation type="submission" date="2023-06" db="EMBL/GenBank/DDBJ databases">
        <title>Genome-scale phylogeny and comparative genomics of the fungal order Sordariales.</title>
        <authorList>
            <consortium name="Lawrence Berkeley National Laboratory"/>
            <person name="Hensen N."/>
            <person name="Bonometti L."/>
            <person name="Westerberg I."/>
            <person name="Brannstrom I.O."/>
            <person name="Guillou S."/>
            <person name="Cros-Aarteil S."/>
            <person name="Calhoun S."/>
            <person name="Haridas S."/>
            <person name="Kuo A."/>
            <person name="Mondo S."/>
            <person name="Pangilinan J."/>
            <person name="Riley R."/>
            <person name="Labutti K."/>
            <person name="Andreopoulos B."/>
            <person name="Lipzen A."/>
            <person name="Chen C."/>
            <person name="Yanf M."/>
            <person name="Daum C."/>
            <person name="Ng V."/>
            <person name="Clum A."/>
            <person name="Steindorff A."/>
            <person name="Ohm R."/>
            <person name="Martin F."/>
            <person name="Silar P."/>
            <person name="Natvig D."/>
            <person name="Lalanne C."/>
            <person name="Gautier V."/>
            <person name="Ament-Velasquez S.L."/>
            <person name="Kruys A."/>
            <person name="Hutchinson M.I."/>
            <person name="Powell A.J."/>
            <person name="Barry K."/>
            <person name="Miller A.N."/>
            <person name="Grigoriev I.V."/>
            <person name="Debuchy R."/>
            <person name="Gladieux P."/>
            <person name="Thoren M.H."/>
            <person name="Johannesson H."/>
        </authorList>
    </citation>
    <scope>NUCLEOTIDE SEQUENCE</scope>
    <source>
        <strain evidence="4">SMH2532-1</strain>
    </source>
</reference>
<feature type="domain" description="Heterokaryon incompatibility" evidence="2">
    <location>
        <begin position="926"/>
        <end position="1098"/>
    </location>
</feature>
<proteinExistence type="predicted"/>
<comment type="caution">
    <text evidence="4">The sequence shown here is derived from an EMBL/GenBank/DDBJ whole genome shotgun (WGS) entry which is preliminary data.</text>
</comment>
<feature type="domain" description="Heterokaryon incompatibility" evidence="2">
    <location>
        <begin position="22"/>
        <end position="126"/>
    </location>
</feature>
<keyword evidence="5" id="KW-1185">Reference proteome</keyword>
<dbReference type="PANTHER" id="PTHR10622">
    <property type="entry name" value="HET DOMAIN-CONTAINING PROTEIN"/>
    <property type="match status" value="1"/>
</dbReference>
<evidence type="ECO:0000313" key="4">
    <source>
        <dbReference type="EMBL" id="KAK0651027.1"/>
    </source>
</evidence>
<evidence type="ECO:0000259" key="3">
    <source>
        <dbReference type="Pfam" id="PF26640"/>
    </source>
</evidence>
<name>A0AA39YGF9_9PEZI</name>
<evidence type="ECO:0000313" key="5">
    <source>
        <dbReference type="Proteomes" id="UP001174936"/>
    </source>
</evidence>
<dbReference type="Proteomes" id="UP001174936">
    <property type="component" value="Unassembled WGS sequence"/>
</dbReference>
<dbReference type="PANTHER" id="PTHR10622:SF10">
    <property type="entry name" value="HET DOMAIN-CONTAINING PROTEIN"/>
    <property type="match status" value="1"/>
</dbReference>